<proteinExistence type="predicted"/>
<dbReference type="GeneID" id="5125761"/>
<dbReference type="KEGG" id="pgu:PGUG_03294"/>
<dbReference type="EMBL" id="CH408158">
    <property type="protein sequence ID" value="EDK39196.2"/>
    <property type="molecule type" value="Genomic_DNA"/>
</dbReference>
<accession>A5DJ43</accession>
<dbReference type="Gene3D" id="3.80.10.10">
    <property type="entry name" value="Ribonuclease Inhibitor"/>
    <property type="match status" value="1"/>
</dbReference>
<keyword evidence="2" id="KW-1185">Reference proteome</keyword>
<dbReference type="OrthoDB" id="4024240at2759"/>
<dbReference type="OMA" id="IMARYFN"/>
<evidence type="ECO:0000313" key="1">
    <source>
        <dbReference type="EMBL" id="EDK39196.2"/>
    </source>
</evidence>
<dbReference type="SUPFAM" id="SSF52047">
    <property type="entry name" value="RNI-like"/>
    <property type="match status" value="1"/>
</dbReference>
<dbReference type="AlphaFoldDB" id="A5DJ43"/>
<name>A5DJ43_PICGU</name>
<dbReference type="VEuPathDB" id="FungiDB:PGUG_03294"/>
<dbReference type="eggNOG" id="ENOG502R8TB">
    <property type="taxonomic scope" value="Eukaryota"/>
</dbReference>
<dbReference type="RefSeq" id="XP_001483913.2">
    <property type="nucleotide sequence ID" value="XM_001483863.1"/>
</dbReference>
<reference evidence="1 2" key="1">
    <citation type="journal article" date="2009" name="Nature">
        <title>Evolution of pathogenicity and sexual reproduction in eight Candida genomes.</title>
        <authorList>
            <person name="Butler G."/>
            <person name="Rasmussen M.D."/>
            <person name="Lin M.F."/>
            <person name="Santos M.A."/>
            <person name="Sakthikumar S."/>
            <person name="Munro C.A."/>
            <person name="Rheinbay E."/>
            <person name="Grabherr M."/>
            <person name="Forche A."/>
            <person name="Reedy J.L."/>
            <person name="Agrafioti I."/>
            <person name="Arnaud M.B."/>
            <person name="Bates S."/>
            <person name="Brown A.J."/>
            <person name="Brunke S."/>
            <person name="Costanzo M.C."/>
            <person name="Fitzpatrick D.A."/>
            <person name="de Groot P.W."/>
            <person name="Harris D."/>
            <person name="Hoyer L.L."/>
            <person name="Hube B."/>
            <person name="Klis F.M."/>
            <person name="Kodira C."/>
            <person name="Lennard N."/>
            <person name="Logue M.E."/>
            <person name="Martin R."/>
            <person name="Neiman A.M."/>
            <person name="Nikolaou E."/>
            <person name="Quail M.A."/>
            <person name="Quinn J."/>
            <person name="Santos M.C."/>
            <person name="Schmitzberger F.F."/>
            <person name="Sherlock G."/>
            <person name="Shah P."/>
            <person name="Silverstein K.A."/>
            <person name="Skrzypek M.S."/>
            <person name="Soll D."/>
            <person name="Staggs R."/>
            <person name="Stansfield I."/>
            <person name="Stumpf M.P."/>
            <person name="Sudbery P.E."/>
            <person name="Srikantha T."/>
            <person name="Zeng Q."/>
            <person name="Berman J."/>
            <person name="Berriman M."/>
            <person name="Heitman J."/>
            <person name="Gow N.A."/>
            <person name="Lorenz M.C."/>
            <person name="Birren B.W."/>
            <person name="Kellis M."/>
            <person name="Cuomo C.A."/>
        </authorList>
    </citation>
    <scope>NUCLEOTIDE SEQUENCE [LARGE SCALE GENOMIC DNA]</scope>
    <source>
        <strain evidence="2">ATCC 6260 / CBS 566 / DSM 6381 / JCM 1539 / NBRC 10279 / NRRL Y-324</strain>
    </source>
</reference>
<evidence type="ECO:0008006" key="3">
    <source>
        <dbReference type="Google" id="ProtNLM"/>
    </source>
</evidence>
<dbReference type="Proteomes" id="UP000001997">
    <property type="component" value="Unassembled WGS sequence"/>
</dbReference>
<organism evidence="1 2">
    <name type="scientific">Meyerozyma guilliermondii (strain ATCC 6260 / CBS 566 / DSM 6381 / JCM 1539 / NBRC 10279 / NRRL Y-324)</name>
    <name type="common">Yeast</name>
    <name type="synonym">Candida guilliermondii</name>
    <dbReference type="NCBI Taxonomy" id="294746"/>
    <lineage>
        <taxon>Eukaryota</taxon>
        <taxon>Fungi</taxon>
        <taxon>Dikarya</taxon>
        <taxon>Ascomycota</taxon>
        <taxon>Saccharomycotina</taxon>
        <taxon>Pichiomycetes</taxon>
        <taxon>Debaryomycetaceae</taxon>
        <taxon>Meyerozyma</taxon>
    </lineage>
</organism>
<dbReference type="InterPro" id="IPR032675">
    <property type="entry name" value="LRR_dom_sf"/>
</dbReference>
<dbReference type="InParanoid" id="A5DJ43"/>
<protein>
    <recommendedName>
        <fullName evidence="3">F-box domain-containing protein</fullName>
    </recommendedName>
</protein>
<dbReference type="HOGENOM" id="CLU_027971_0_0_1"/>
<evidence type="ECO:0000313" key="2">
    <source>
        <dbReference type="Proteomes" id="UP000001997"/>
    </source>
</evidence>
<sequence>MLKSRSGTQENYSFNSPVGYSKKPLIPPLINSSCQEKNEFHPNEIPKRNRLDTLPFEVRAKIANELSQFDCLNLLRTNKAMYMSTMPRLYQHIVIDENYSQFNKEISFKYYEKTVKNRPDYRKEHSCTFVKSSYNFRRLLTHYISLYETKFKYCEPSNIPTSSFPYIKTLKCLELPDSLNTYDHELNDQISDFFTTLVHLRELIWLNDNFRLEYLGSLPNTSSIQTLVLNIKFSNYLSELSSEPPEHSDSESISSVSSSKPLTFPNITNFQIRPFQNSTRLQRIINNLLVGENISQVSQNLRVLKIARFDKDVNVLVPPCGELVSANSDSLNELDLHTIRSLSESKLEYLSNLQVLSLNNCLLSPSDADLLLKSVNLKNLKTLELKNVSEYQRITQTTTEGIEDSFLTRICDHIGQLEHLALDFREAYTDTVWLFLSNLKSEALKSLDLILRYNSTKLEQFSMNGLYSCYAQSLVSGNKKETVTKLSIEIKQENQFCDLIIPLPSNKFYHELSQFKQLTALRINPNVSHDCHEVLQMVESLPKLKFLDVFGAQAGGAPNLGLGMVHPTIYDDWFKVQHVAIMYFHHNSQLKYIRINRCVFERKDEVIPRDGLDGWFSQLVRVGYNVDM</sequence>
<gene>
    <name evidence="1" type="ORF">PGUG_03294</name>
</gene>